<protein>
    <submittedName>
        <fullName evidence="2">2-beta-glucuronyltransferase</fullName>
    </submittedName>
</protein>
<evidence type="ECO:0000259" key="1">
    <source>
        <dbReference type="Pfam" id="PF22059"/>
    </source>
</evidence>
<keyword evidence="3" id="KW-1185">Reference proteome</keyword>
<proteinExistence type="predicted"/>
<gene>
    <name evidence="2" type="ORF">SAMN04488118_11365</name>
</gene>
<dbReference type="Gene3D" id="3.40.50.2000">
    <property type="entry name" value="Glycogen Phosphorylase B"/>
    <property type="match status" value="1"/>
</dbReference>
<sequence length="398" mass="44269">MTHHQALNTTYAAQPAGSQGKRAVIVTGHFPVQKRRGSILWLSDNLRSNGWHVTMVTVGYSWLSKLRGDKRFLTLEQPPTPGVTVHDETLTSVFGFSPLHPFSLKAPLLDKIARPLHQTFAAYWRRHLPQLVAEADLIVIESGPPVMLAPIARTAAPEAALVYRVNDDVSVLGLPKFVIEAEINHAPLFDRISVASPHLAARFAHCETVCRDPMGVAKAVLDQEMEDPFKDHGPRAAREAVCAGTTQFDMDSIRLMAELRPTWRFHIFGRLRDVPDHVPANLVLHGEQPFLETARWVKHADVGLAPYLDKQGVEYQTAHSNRMLMYRYFGLPMIGPARLCDPEVPTLVGYAPQDRASMAQALDGLEAMARGEPDPAIQDWSHLYDRIASTKPAKQQTA</sequence>
<dbReference type="AlphaFoldDB" id="A0A1G5RD59"/>
<dbReference type="STRING" id="1156985.SAMN04488118_11365"/>
<reference evidence="2 3" key="1">
    <citation type="submission" date="2016-10" db="EMBL/GenBank/DDBJ databases">
        <authorList>
            <person name="de Groot N.N."/>
        </authorList>
    </citation>
    <scope>NUCLEOTIDE SEQUENCE [LARGE SCALE GENOMIC DNA]</scope>
    <source>
        <strain evidence="2 3">U95</strain>
    </source>
</reference>
<dbReference type="Pfam" id="PF22059">
    <property type="entry name" value="GumK_N"/>
    <property type="match status" value="1"/>
</dbReference>
<dbReference type="InterPro" id="IPR054299">
    <property type="entry name" value="GumK_N"/>
</dbReference>
<dbReference type="Gene3D" id="3.40.50.11010">
    <property type="match status" value="1"/>
</dbReference>
<dbReference type="OrthoDB" id="495599at2"/>
<dbReference type="SUPFAM" id="SSF53756">
    <property type="entry name" value="UDP-Glycosyltransferase/glycogen phosphorylase"/>
    <property type="match status" value="1"/>
</dbReference>
<evidence type="ECO:0000313" key="3">
    <source>
        <dbReference type="Proteomes" id="UP000198767"/>
    </source>
</evidence>
<dbReference type="GO" id="GO:0016740">
    <property type="term" value="F:transferase activity"/>
    <property type="evidence" value="ECO:0007669"/>
    <property type="project" value="UniProtKB-KW"/>
</dbReference>
<evidence type="ECO:0000313" key="2">
    <source>
        <dbReference type="EMBL" id="SCZ71987.1"/>
    </source>
</evidence>
<keyword evidence="2" id="KW-0808">Transferase</keyword>
<name>A0A1G5RD59_9RHOB</name>
<organism evidence="2 3">
    <name type="scientific">Epibacterium ulvae</name>
    <dbReference type="NCBI Taxonomy" id="1156985"/>
    <lineage>
        <taxon>Bacteria</taxon>
        <taxon>Pseudomonadati</taxon>
        <taxon>Pseudomonadota</taxon>
        <taxon>Alphaproteobacteria</taxon>
        <taxon>Rhodobacterales</taxon>
        <taxon>Roseobacteraceae</taxon>
        <taxon>Epibacterium</taxon>
    </lineage>
</organism>
<accession>A0A1G5RD59</accession>
<dbReference type="Proteomes" id="UP000198767">
    <property type="component" value="Unassembled WGS sequence"/>
</dbReference>
<dbReference type="RefSeq" id="WP_090220841.1">
    <property type="nucleotide sequence ID" value="NZ_FMWG01000013.1"/>
</dbReference>
<dbReference type="EMBL" id="FMWG01000013">
    <property type="protein sequence ID" value="SCZ71987.1"/>
    <property type="molecule type" value="Genomic_DNA"/>
</dbReference>
<feature type="domain" description="Glucuronosyltransferase GumK N-terminal" evidence="1">
    <location>
        <begin position="25"/>
        <end position="194"/>
    </location>
</feature>